<organism evidence="3 4">
    <name type="scientific">Cuscuta epithymum</name>
    <dbReference type="NCBI Taxonomy" id="186058"/>
    <lineage>
        <taxon>Eukaryota</taxon>
        <taxon>Viridiplantae</taxon>
        <taxon>Streptophyta</taxon>
        <taxon>Embryophyta</taxon>
        <taxon>Tracheophyta</taxon>
        <taxon>Spermatophyta</taxon>
        <taxon>Magnoliopsida</taxon>
        <taxon>eudicotyledons</taxon>
        <taxon>Gunneridae</taxon>
        <taxon>Pentapetalae</taxon>
        <taxon>asterids</taxon>
        <taxon>lamiids</taxon>
        <taxon>Solanales</taxon>
        <taxon>Convolvulaceae</taxon>
        <taxon>Cuscuteae</taxon>
        <taxon>Cuscuta</taxon>
        <taxon>Cuscuta subgen. Cuscuta</taxon>
    </lineage>
</organism>
<accession>A0AAV0CJT7</accession>
<feature type="domain" description="DNA helicase Pif1-like 2B" evidence="2">
    <location>
        <begin position="33"/>
        <end position="79"/>
    </location>
</feature>
<dbReference type="InterPro" id="IPR027417">
    <property type="entry name" value="P-loop_NTPase"/>
</dbReference>
<dbReference type="Pfam" id="PF21530">
    <property type="entry name" value="Pif1_2B_dom"/>
    <property type="match status" value="1"/>
</dbReference>
<proteinExistence type="predicted"/>
<dbReference type="GO" id="GO:0005657">
    <property type="term" value="C:replication fork"/>
    <property type="evidence" value="ECO:0007669"/>
    <property type="project" value="TreeGrafter"/>
</dbReference>
<evidence type="ECO:0000256" key="1">
    <source>
        <dbReference type="ARBA" id="ARBA00004474"/>
    </source>
</evidence>
<evidence type="ECO:0000313" key="3">
    <source>
        <dbReference type="EMBL" id="CAH9076544.1"/>
    </source>
</evidence>
<reference evidence="3" key="1">
    <citation type="submission" date="2022-07" db="EMBL/GenBank/DDBJ databases">
        <authorList>
            <person name="Macas J."/>
            <person name="Novak P."/>
            <person name="Neumann P."/>
        </authorList>
    </citation>
    <scope>NUCLEOTIDE SEQUENCE</scope>
</reference>
<dbReference type="EMBL" id="CAMAPF010000030">
    <property type="protein sequence ID" value="CAH9076544.1"/>
    <property type="molecule type" value="Genomic_DNA"/>
</dbReference>
<evidence type="ECO:0000313" key="4">
    <source>
        <dbReference type="Proteomes" id="UP001152523"/>
    </source>
</evidence>
<dbReference type="GO" id="GO:0006260">
    <property type="term" value="P:DNA replication"/>
    <property type="evidence" value="ECO:0007669"/>
    <property type="project" value="TreeGrafter"/>
</dbReference>
<comment type="subcellular location">
    <subcellularLocation>
        <location evidence="1">Plastid</location>
    </subcellularLocation>
</comment>
<dbReference type="SUPFAM" id="SSF52540">
    <property type="entry name" value="P-loop containing nucleoside triphosphate hydrolases"/>
    <property type="match status" value="1"/>
</dbReference>
<dbReference type="PANTHER" id="PTHR23274">
    <property type="entry name" value="DNA HELICASE-RELATED"/>
    <property type="match status" value="1"/>
</dbReference>
<comment type="caution">
    <text evidence="3">The sequence shown here is derived from an EMBL/GenBank/DDBJ whole genome shotgun (WGS) entry which is preliminary data.</text>
</comment>
<dbReference type="GO" id="GO:0009536">
    <property type="term" value="C:plastid"/>
    <property type="evidence" value="ECO:0007669"/>
    <property type="project" value="UniProtKB-SubCell"/>
</dbReference>
<dbReference type="PANTHER" id="PTHR23274:SF48">
    <property type="entry name" value="ATP-DEPENDENT DNA HELICASE"/>
    <property type="match status" value="1"/>
</dbReference>
<gene>
    <name evidence="3" type="ORF">CEPIT_LOCUS5933</name>
</gene>
<sequence length="158" mass="17967">MLVKFREHILVLTVYVSKVDSTTDLMAELHTPEFLNNIKLSGELNNELTLKVVTLMVLLRNIDHSMGLCNGTHIILTRLGDHVLEDKILTGVSAEQKVLIPILSLTSSDASLLFKFHRRQYPIMTSYVMTINKSQRQSLSRVGLLLKKWYLPTNSCML</sequence>
<dbReference type="InterPro" id="IPR049163">
    <property type="entry name" value="Pif1-like_2B_dom"/>
</dbReference>
<evidence type="ECO:0000259" key="2">
    <source>
        <dbReference type="Pfam" id="PF21530"/>
    </source>
</evidence>
<name>A0AAV0CJT7_9ASTE</name>
<dbReference type="Proteomes" id="UP001152523">
    <property type="component" value="Unassembled WGS sequence"/>
</dbReference>
<keyword evidence="4" id="KW-1185">Reference proteome</keyword>
<protein>
    <recommendedName>
        <fullName evidence="2">DNA helicase Pif1-like 2B domain-containing protein</fullName>
    </recommendedName>
</protein>
<dbReference type="AlphaFoldDB" id="A0AAV0CJT7"/>